<protein>
    <submittedName>
        <fullName evidence="1">Uncharacterized protein</fullName>
    </submittedName>
</protein>
<evidence type="ECO:0000313" key="2">
    <source>
        <dbReference type="Proteomes" id="UP000599074"/>
    </source>
</evidence>
<proteinExistence type="predicted"/>
<accession>A0A8J3TFD0</accession>
<dbReference type="Proteomes" id="UP000599074">
    <property type="component" value="Unassembled WGS sequence"/>
</dbReference>
<reference evidence="1" key="1">
    <citation type="submission" date="2021-01" db="EMBL/GenBank/DDBJ databases">
        <title>Whole genome shotgun sequence of Planosporangium mesophilum NBRC 109066.</title>
        <authorList>
            <person name="Komaki H."/>
            <person name="Tamura T."/>
        </authorList>
    </citation>
    <scope>NUCLEOTIDE SEQUENCE</scope>
    <source>
        <strain evidence="1">NBRC 109066</strain>
    </source>
</reference>
<gene>
    <name evidence="1" type="ORF">Pme01_57220</name>
</gene>
<name>A0A8J3TFD0_9ACTN</name>
<organism evidence="1 2">
    <name type="scientific">Planosporangium mesophilum</name>
    <dbReference type="NCBI Taxonomy" id="689768"/>
    <lineage>
        <taxon>Bacteria</taxon>
        <taxon>Bacillati</taxon>
        <taxon>Actinomycetota</taxon>
        <taxon>Actinomycetes</taxon>
        <taxon>Micromonosporales</taxon>
        <taxon>Micromonosporaceae</taxon>
        <taxon>Planosporangium</taxon>
    </lineage>
</organism>
<dbReference type="AlphaFoldDB" id="A0A8J3TFD0"/>
<sequence>MADPRIETLITQYGLWRFQWREDGRWRQVDANQLDAEAAGEHTPSEDEWVVWTGAAHGVTGRAEAPEGRDEPTWWMHYGEMPAVGTVRVWKSDGTLLPVRTIGRVWVCEWYGVGQPVTIEVGDKQFHVRIPYRRHYLS</sequence>
<dbReference type="RefSeq" id="WP_168117917.1">
    <property type="nucleotide sequence ID" value="NZ_BOON01000066.1"/>
</dbReference>
<comment type="caution">
    <text evidence="1">The sequence shown here is derived from an EMBL/GenBank/DDBJ whole genome shotgun (WGS) entry which is preliminary data.</text>
</comment>
<evidence type="ECO:0000313" key="1">
    <source>
        <dbReference type="EMBL" id="GII26125.1"/>
    </source>
</evidence>
<dbReference type="EMBL" id="BOON01000066">
    <property type="protein sequence ID" value="GII26125.1"/>
    <property type="molecule type" value="Genomic_DNA"/>
</dbReference>
<keyword evidence="2" id="KW-1185">Reference proteome</keyword>